<sequence>MATHHSRERPDMPTLNPAITLVGNLDQFNHDGFEIEAMNFLFDRLDRGNLTVDGEPLYIGNQAVHHYTWRDKQRNRTCSMFYTYGNTPSSHLSVYGLGKHVGDSDKEYALYTWIDKKEQLYTLAPTRSDSRFRSLLAPN</sequence>
<name>Q4K3B4_PSEF5</name>
<proteinExistence type="predicted"/>
<evidence type="ECO:0000313" key="2">
    <source>
        <dbReference type="Proteomes" id="UP000008540"/>
    </source>
</evidence>
<accession>Q4K3B4</accession>
<dbReference type="Proteomes" id="UP000008540">
    <property type="component" value="Chromosome"/>
</dbReference>
<organism evidence="1 2">
    <name type="scientific">Pseudomonas fluorescens (strain ATCC BAA-477 / NRRL B-23932 / Pf-5)</name>
    <dbReference type="NCBI Taxonomy" id="220664"/>
    <lineage>
        <taxon>Bacteria</taxon>
        <taxon>Pseudomonadati</taxon>
        <taxon>Pseudomonadota</taxon>
        <taxon>Gammaproteobacteria</taxon>
        <taxon>Pseudomonadales</taxon>
        <taxon>Pseudomonadaceae</taxon>
        <taxon>Pseudomonas</taxon>
    </lineage>
</organism>
<reference evidence="1 2" key="1">
    <citation type="journal article" date="2005" name="Nat. Biotechnol.">
        <title>Complete genome sequence of the plant commensal Pseudomonas fluorescens Pf-5.</title>
        <authorList>
            <person name="Paulsen I.T."/>
            <person name="Press C.M."/>
            <person name="Ravel J."/>
            <person name="Kobayashi D.Y."/>
            <person name="Myers G.S."/>
            <person name="Mavrodi D.V."/>
            <person name="DeBoy R.T."/>
            <person name="Seshadri R."/>
            <person name="Ren Q."/>
            <person name="Madupu R."/>
            <person name="Dodson R.J."/>
            <person name="Durkin A.S."/>
            <person name="Brinkac L.M."/>
            <person name="Daugherty S.C."/>
            <person name="Sullivan S.A."/>
            <person name="Rosovitz M.J."/>
            <person name="Gwinn M.L."/>
            <person name="Zhou L."/>
            <person name="Schneider D.J."/>
            <person name="Cartinhour S.W."/>
            <person name="Nelson W.C."/>
            <person name="Weidman J."/>
            <person name="Watkins K."/>
            <person name="Tran K."/>
            <person name="Khouri H."/>
            <person name="Pierson E.A."/>
            <person name="Pierson L.S.III."/>
            <person name="Thomashow L.S."/>
            <person name="Loper J.E."/>
        </authorList>
    </citation>
    <scope>NUCLEOTIDE SEQUENCE [LARGE SCALE GENOMIC DNA]</scope>
    <source>
        <strain evidence="2">ATCC BAA-477 / NRRL B-23932 / Pf-5</strain>
    </source>
</reference>
<dbReference type="HOGENOM" id="CLU_1957678_0_0_6"/>
<gene>
    <name evidence="1" type="ordered locus">PFL_6211</name>
</gene>
<dbReference type="AlphaFoldDB" id="Q4K3B4"/>
<dbReference type="KEGG" id="pfl:PFL_6211"/>
<evidence type="ECO:0000313" key="1">
    <source>
        <dbReference type="EMBL" id="AAY95399.1"/>
    </source>
</evidence>
<dbReference type="EMBL" id="CP000076">
    <property type="protein sequence ID" value="AAY95399.1"/>
    <property type="molecule type" value="Genomic_DNA"/>
</dbReference>
<dbReference type="STRING" id="220664.PFL_6211"/>
<protein>
    <submittedName>
        <fullName evidence="1">Uncharacterized protein</fullName>
    </submittedName>
</protein>